<name>A0A2U2ALG2_9GAMM</name>
<feature type="transmembrane region" description="Helical" evidence="10">
    <location>
        <begin position="160"/>
        <end position="178"/>
    </location>
</feature>
<comment type="similarity">
    <text evidence="2 9">Belongs to the sodium:solute symporter (SSF) (TC 2.A.21) family.</text>
</comment>
<keyword evidence="8 10" id="KW-0472">Membrane</keyword>
<comment type="subcellular location">
    <subcellularLocation>
        <location evidence="1">Cell membrane</location>
        <topology evidence="1">Multi-pass membrane protein</topology>
    </subcellularLocation>
</comment>
<feature type="transmembrane region" description="Helical" evidence="10">
    <location>
        <begin position="239"/>
        <end position="268"/>
    </location>
</feature>
<dbReference type="GO" id="GO:0015293">
    <property type="term" value="F:symporter activity"/>
    <property type="evidence" value="ECO:0007669"/>
    <property type="project" value="UniProtKB-KW"/>
</dbReference>
<keyword evidence="7 10" id="KW-1133">Transmembrane helix</keyword>
<dbReference type="InterPro" id="IPR038377">
    <property type="entry name" value="Na/Glc_symporter_sf"/>
</dbReference>
<sequence>MMHQSKSVTRYFLADRSIGVLQNSFALAGDYLSAAAFLGSIAMYFTQGMDSLFYAVATLLGWVLLLLFFSDKLRATGAFTFSDVINTSFNSRRLKVLSGVTSLLISIFYLLVQLVGASALLTLLLDLTFVSALLVISLLTLFIVLVGGMRATTFIQSIKALLLFLFAFTLLFLVLKRVNFSFEELFLRVAAVTSFDYLMPSSAISSGIEQISLILGLLLGLLGLPHILMRFFTVKNQSVALFSASGTTLLIAIFFILNLIIGFGAVVLLEGEQLTGGANMTLLHLASLLGGGLFQTILAILVLITVLAVISGIVMAASATVTHDLLPLLKTEQQLSEAWQLIIARLAVLIIFIFGAILAYFFREMNLAFLFGLAFSWVASAHFPVMLGRFYLKGYSEKGAFYALLVGTLGVLLFLIFSDTVWVDIFSFNSLYSYRSPTLFILPLTLAVLWLFRERKVGERESIS</sequence>
<feature type="transmembrane region" description="Helical" evidence="10">
    <location>
        <begin position="368"/>
        <end position="387"/>
    </location>
</feature>
<feature type="transmembrane region" description="Helical" evidence="10">
    <location>
        <begin position="288"/>
        <end position="321"/>
    </location>
</feature>
<feature type="transmembrane region" description="Helical" evidence="10">
    <location>
        <begin position="20"/>
        <end position="45"/>
    </location>
</feature>
<keyword evidence="3" id="KW-0813">Transport</keyword>
<feature type="transmembrane region" description="Helical" evidence="10">
    <location>
        <begin position="342"/>
        <end position="362"/>
    </location>
</feature>
<evidence type="ECO:0000256" key="10">
    <source>
        <dbReference type="SAM" id="Phobius"/>
    </source>
</evidence>
<dbReference type="PANTHER" id="PTHR48086:SF6">
    <property type="entry name" value="CATION_ACETATE SYMPORTER ACTP"/>
    <property type="match status" value="1"/>
</dbReference>
<proteinExistence type="inferred from homology"/>
<dbReference type="Pfam" id="PF00474">
    <property type="entry name" value="SSF"/>
    <property type="match status" value="1"/>
</dbReference>
<dbReference type="GO" id="GO:0006847">
    <property type="term" value="P:plasma membrane acetate transport"/>
    <property type="evidence" value="ECO:0007669"/>
    <property type="project" value="TreeGrafter"/>
</dbReference>
<keyword evidence="6" id="KW-0769">Symport</keyword>
<organism evidence="11 12">
    <name type="scientific">Ignatzschineria indica</name>
    <dbReference type="NCBI Taxonomy" id="472583"/>
    <lineage>
        <taxon>Bacteria</taxon>
        <taxon>Pseudomonadati</taxon>
        <taxon>Pseudomonadota</taxon>
        <taxon>Gammaproteobacteria</taxon>
        <taxon>Cardiobacteriales</taxon>
        <taxon>Ignatzschineriaceae</taxon>
        <taxon>Ignatzschineria</taxon>
    </lineage>
</organism>
<evidence type="ECO:0000256" key="6">
    <source>
        <dbReference type="ARBA" id="ARBA00022847"/>
    </source>
</evidence>
<feature type="transmembrane region" description="Helical" evidence="10">
    <location>
        <begin position="96"/>
        <end position="121"/>
    </location>
</feature>
<reference evidence="11 12" key="1">
    <citation type="journal article" date="2018" name="Genome Announc.">
        <title>Ignatzschineria cameli sp. nov., isolated from necrotic foot tissue of dromedaries (Camelus dromedarius) and associated maggots (Wohlfahrtia species) in Dubai.</title>
        <authorList>
            <person name="Tsang C.C."/>
            <person name="Tang J.Y."/>
            <person name="Fong J.Y."/>
            <person name="Kinne J."/>
            <person name="Lee H.H."/>
            <person name="Joseph M."/>
            <person name="Jose S."/>
            <person name="Schuster R.K."/>
            <person name="Tang Y."/>
            <person name="Sivakumar S."/>
            <person name="Chen J.H."/>
            <person name="Teng J.L."/>
            <person name="Lau S.K."/>
            <person name="Wernery U."/>
            <person name="Woo P.C."/>
        </authorList>
    </citation>
    <scope>NUCLEOTIDE SEQUENCE [LARGE SCALE GENOMIC DNA]</scope>
    <source>
        <strain evidence="11 12">KCTC 22643</strain>
    </source>
</reference>
<dbReference type="PROSITE" id="PS50283">
    <property type="entry name" value="NA_SOLUT_SYMP_3"/>
    <property type="match status" value="1"/>
</dbReference>
<dbReference type="Gene3D" id="1.20.1730.10">
    <property type="entry name" value="Sodium/glucose cotransporter"/>
    <property type="match status" value="1"/>
</dbReference>
<keyword evidence="5 10" id="KW-0812">Transmembrane</keyword>
<feature type="transmembrane region" description="Helical" evidence="10">
    <location>
        <begin position="434"/>
        <end position="452"/>
    </location>
</feature>
<feature type="transmembrane region" description="Helical" evidence="10">
    <location>
        <begin position="211"/>
        <end position="232"/>
    </location>
</feature>
<dbReference type="Proteomes" id="UP000244948">
    <property type="component" value="Unassembled WGS sequence"/>
</dbReference>
<dbReference type="InterPro" id="IPR001734">
    <property type="entry name" value="Na/solute_symporter"/>
</dbReference>
<accession>A0A2U2ALG2</accession>
<dbReference type="GO" id="GO:0015123">
    <property type="term" value="F:acetate transmembrane transporter activity"/>
    <property type="evidence" value="ECO:0007669"/>
    <property type="project" value="TreeGrafter"/>
</dbReference>
<dbReference type="AlphaFoldDB" id="A0A2U2ALG2"/>
<evidence type="ECO:0000256" key="8">
    <source>
        <dbReference type="ARBA" id="ARBA00023136"/>
    </source>
</evidence>
<evidence type="ECO:0000256" key="3">
    <source>
        <dbReference type="ARBA" id="ARBA00022448"/>
    </source>
</evidence>
<feature type="transmembrane region" description="Helical" evidence="10">
    <location>
        <begin position="399"/>
        <end position="422"/>
    </location>
</feature>
<evidence type="ECO:0000313" key="11">
    <source>
        <dbReference type="EMBL" id="PWD84039.1"/>
    </source>
</evidence>
<evidence type="ECO:0000256" key="2">
    <source>
        <dbReference type="ARBA" id="ARBA00006434"/>
    </source>
</evidence>
<evidence type="ECO:0000256" key="7">
    <source>
        <dbReference type="ARBA" id="ARBA00022989"/>
    </source>
</evidence>
<comment type="caution">
    <text evidence="11">The sequence shown here is derived from an EMBL/GenBank/DDBJ whole genome shotgun (WGS) entry which is preliminary data.</text>
</comment>
<evidence type="ECO:0000256" key="4">
    <source>
        <dbReference type="ARBA" id="ARBA00022475"/>
    </source>
</evidence>
<evidence type="ECO:0000256" key="9">
    <source>
        <dbReference type="RuleBase" id="RU362091"/>
    </source>
</evidence>
<feature type="transmembrane region" description="Helical" evidence="10">
    <location>
        <begin position="127"/>
        <end position="148"/>
    </location>
</feature>
<feature type="transmembrane region" description="Helical" evidence="10">
    <location>
        <begin position="51"/>
        <end position="69"/>
    </location>
</feature>
<dbReference type="EMBL" id="QEWR01000002">
    <property type="protein sequence ID" value="PWD84039.1"/>
    <property type="molecule type" value="Genomic_DNA"/>
</dbReference>
<evidence type="ECO:0000313" key="12">
    <source>
        <dbReference type="Proteomes" id="UP000244948"/>
    </source>
</evidence>
<protein>
    <recommendedName>
        <fullName evidence="13">Cation acetate symporter</fullName>
    </recommendedName>
</protein>
<dbReference type="InterPro" id="IPR050277">
    <property type="entry name" value="Sodium:Solute_Symporter"/>
</dbReference>
<keyword evidence="4" id="KW-1003">Cell membrane</keyword>
<dbReference type="GO" id="GO:0005886">
    <property type="term" value="C:plasma membrane"/>
    <property type="evidence" value="ECO:0007669"/>
    <property type="project" value="UniProtKB-SubCell"/>
</dbReference>
<evidence type="ECO:0008006" key="13">
    <source>
        <dbReference type="Google" id="ProtNLM"/>
    </source>
</evidence>
<gene>
    <name evidence="11" type="ORF">DC082_00325</name>
</gene>
<keyword evidence="12" id="KW-1185">Reference proteome</keyword>
<dbReference type="PANTHER" id="PTHR48086">
    <property type="entry name" value="SODIUM/PROLINE SYMPORTER-RELATED"/>
    <property type="match status" value="1"/>
</dbReference>
<evidence type="ECO:0000256" key="1">
    <source>
        <dbReference type="ARBA" id="ARBA00004651"/>
    </source>
</evidence>
<evidence type="ECO:0000256" key="5">
    <source>
        <dbReference type="ARBA" id="ARBA00022692"/>
    </source>
</evidence>